<dbReference type="PANTHER" id="PTHR10742:SF386">
    <property type="entry name" value="LYSINE-SPECIFIC HISTONE DEMETHYLASE 1A"/>
    <property type="match status" value="1"/>
</dbReference>
<dbReference type="GO" id="GO:0016491">
    <property type="term" value="F:oxidoreductase activity"/>
    <property type="evidence" value="ECO:0007669"/>
    <property type="project" value="UniProtKB-KW"/>
</dbReference>
<dbReference type="Pfam" id="PF01593">
    <property type="entry name" value="Amino_oxidase"/>
    <property type="match status" value="1"/>
</dbReference>
<dbReference type="AlphaFoldDB" id="A0A1Y2ALT1"/>
<keyword evidence="6" id="KW-1185">Reference proteome</keyword>
<comment type="caution">
    <text evidence="5">The sequence shown here is derived from an EMBL/GenBank/DDBJ whole genome shotgun (WGS) entry which is preliminary data.</text>
</comment>
<dbReference type="GO" id="GO:0006338">
    <property type="term" value="P:chromatin remodeling"/>
    <property type="evidence" value="ECO:0007669"/>
    <property type="project" value="TreeGrafter"/>
</dbReference>
<comment type="similarity">
    <text evidence="1">Belongs to the flavin monoamine oxidase family.</text>
</comment>
<dbReference type="GO" id="GO:0050660">
    <property type="term" value="F:flavin adenine dinucleotide binding"/>
    <property type="evidence" value="ECO:0007669"/>
    <property type="project" value="TreeGrafter"/>
</dbReference>
<dbReference type="InParanoid" id="A0A1Y2ALT1"/>
<gene>
    <name evidence="5" type="ORF">BCR39DRAFT_590981</name>
</gene>
<evidence type="ECO:0000259" key="4">
    <source>
        <dbReference type="Pfam" id="PF01593"/>
    </source>
</evidence>
<dbReference type="PANTHER" id="PTHR10742">
    <property type="entry name" value="FLAVIN MONOAMINE OXIDASE"/>
    <property type="match status" value="1"/>
</dbReference>
<name>A0A1Y2ALT1_9TREE</name>
<feature type="compositionally biased region" description="Low complexity" evidence="3">
    <location>
        <begin position="142"/>
        <end position="152"/>
    </location>
</feature>
<dbReference type="InterPro" id="IPR036188">
    <property type="entry name" value="FAD/NAD-bd_sf"/>
</dbReference>
<dbReference type="InterPro" id="IPR050281">
    <property type="entry name" value="Flavin_monoamine_oxidase"/>
</dbReference>
<sequence>MVQPKLFDTIVLGAGWSGAVAARDLAAKGHSVLVLEARDRIGGRAKTWSRGDVKIDVGCSWIHGYKEGNPTRTIAKELGVTAHLPKPAEGVIYGPEGPLSSTAASALRASLSSAQASLKTPHPAPPPSASLASALFSSTSPLFTSSTPKPSSDVQNTSPANPDAVPTDSAPAPPKDLAESFARTLEIGLGLKLEQASLKWAGWESATSFAGSDAAPEGGYEALVKKAFGPVEIKLGEEVVSVKYADGAVQVTTVSGETYRGKTVVCTIPLGVLKQLPEEFFFPSLPPARKETIQGTHVGVLEKLLLHYPKAWWPNADTVGSYTFLPTSSTPNENSSLAEIFSGSSLVCANFAGPSLPNSTPTLLTYLSETPARLLLAHPPEQVAKAYHEFLIKRFKPTSTPPEPTEYALTDWHKDKYAYGATTTPSIVSEDGERSPLDFKELSRPLWDGRLGFAGEHTEMDHRGSVAGAVVSGQREGERVARLLNRLADE</sequence>
<feature type="domain" description="Amine oxidase" evidence="4">
    <location>
        <begin position="17"/>
        <end position="480"/>
    </location>
</feature>
<dbReference type="GO" id="GO:0003682">
    <property type="term" value="F:chromatin binding"/>
    <property type="evidence" value="ECO:0007669"/>
    <property type="project" value="TreeGrafter"/>
</dbReference>
<evidence type="ECO:0000256" key="3">
    <source>
        <dbReference type="SAM" id="MobiDB-lite"/>
    </source>
</evidence>
<organism evidence="5 6">
    <name type="scientific">Naematelia encephala</name>
    <dbReference type="NCBI Taxonomy" id="71784"/>
    <lineage>
        <taxon>Eukaryota</taxon>
        <taxon>Fungi</taxon>
        <taxon>Dikarya</taxon>
        <taxon>Basidiomycota</taxon>
        <taxon>Agaricomycotina</taxon>
        <taxon>Tremellomycetes</taxon>
        <taxon>Tremellales</taxon>
        <taxon>Naemateliaceae</taxon>
        <taxon>Naematelia</taxon>
    </lineage>
</organism>
<protein>
    <submittedName>
        <fullName evidence="5">Amine oxidase</fullName>
    </submittedName>
</protein>
<evidence type="ECO:0000256" key="1">
    <source>
        <dbReference type="ARBA" id="ARBA00005995"/>
    </source>
</evidence>
<feature type="region of interest" description="Disordered" evidence="3">
    <location>
        <begin position="142"/>
        <end position="176"/>
    </location>
</feature>
<dbReference type="SUPFAM" id="SSF51905">
    <property type="entry name" value="FAD/NAD(P)-binding domain"/>
    <property type="match status" value="1"/>
</dbReference>
<dbReference type="Proteomes" id="UP000193986">
    <property type="component" value="Unassembled WGS sequence"/>
</dbReference>
<dbReference type="STRING" id="71784.A0A1Y2ALT1"/>
<evidence type="ECO:0000256" key="2">
    <source>
        <dbReference type="ARBA" id="ARBA00023002"/>
    </source>
</evidence>
<dbReference type="OrthoDB" id="5046242at2759"/>
<evidence type="ECO:0000313" key="5">
    <source>
        <dbReference type="EMBL" id="ORY23444.1"/>
    </source>
</evidence>
<dbReference type="Gene3D" id="3.50.50.60">
    <property type="entry name" value="FAD/NAD(P)-binding domain"/>
    <property type="match status" value="1"/>
</dbReference>
<accession>A0A1Y2ALT1</accession>
<reference evidence="5 6" key="1">
    <citation type="submission" date="2016-07" db="EMBL/GenBank/DDBJ databases">
        <title>Pervasive Adenine N6-methylation of Active Genes in Fungi.</title>
        <authorList>
            <consortium name="DOE Joint Genome Institute"/>
            <person name="Mondo S.J."/>
            <person name="Dannebaum R.O."/>
            <person name="Kuo R.C."/>
            <person name="Labutti K."/>
            <person name="Haridas S."/>
            <person name="Kuo A."/>
            <person name="Salamov A."/>
            <person name="Ahrendt S.R."/>
            <person name="Lipzen A."/>
            <person name="Sullivan W."/>
            <person name="Andreopoulos W.B."/>
            <person name="Clum A."/>
            <person name="Lindquist E."/>
            <person name="Daum C."/>
            <person name="Ramamoorthy G.K."/>
            <person name="Gryganskyi A."/>
            <person name="Culley D."/>
            <person name="Magnuson J.K."/>
            <person name="James T.Y."/>
            <person name="O'Malley M.A."/>
            <person name="Stajich J.E."/>
            <person name="Spatafora J.W."/>
            <person name="Visel A."/>
            <person name="Grigoriev I.V."/>
        </authorList>
    </citation>
    <scope>NUCLEOTIDE SEQUENCE [LARGE SCALE GENOMIC DNA]</scope>
    <source>
        <strain evidence="5 6">68-887.2</strain>
    </source>
</reference>
<dbReference type="Gene3D" id="3.90.660.10">
    <property type="match status" value="1"/>
</dbReference>
<dbReference type="EMBL" id="MCFC01000079">
    <property type="protein sequence ID" value="ORY23444.1"/>
    <property type="molecule type" value="Genomic_DNA"/>
</dbReference>
<keyword evidence="2" id="KW-0560">Oxidoreductase</keyword>
<evidence type="ECO:0000313" key="6">
    <source>
        <dbReference type="Proteomes" id="UP000193986"/>
    </source>
</evidence>
<proteinExistence type="inferred from homology"/>
<dbReference type="SUPFAM" id="SSF54373">
    <property type="entry name" value="FAD-linked reductases, C-terminal domain"/>
    <property type="match status" value="1"/>
</dbReference>
<dbReference type="InterPro" id="IPR002937">
    <property type="entry name" value="Amino_oxidase"/>
</dbReference>